<evidence type="ECO:0000256" key="1">
    <source>
        <dbReference type="SAM" id="MobiDB-lite"/>
    </source>
</evidence>
<gene>
    <name evidence="2" type="ORF">NDU88_006939</name>
</gene>
<accession>A0AAV7SRC9</accession>
<organism evidence="2 3">
    <name type="scientific">Pleurodeles waltl</name>
    <name type="common">Iberian ribbed newt</name>
    <dbReference type="NCBI Taxonomy" id="8319"/>
    <lineage>
        <taxon>Eukaryota</taxon>
        <taxon>Metazoa</taxon>
        <taxon>Chordata</taxon>
        <taxon>Craniata</taxon>
        <taxon>Vertebrata</taxon>
        <taxon>Euteleostomi</taxon>
        <taxon>Amphibia</taxon>
        <taxon>Batrachia</taxon>
        <taxon>Caudata</taxon>
        <taxon>Salamandroidea</taxon>
        <taxon>Salamandridae</taxon>
        <taxon>Pleurodelinae</taxon>
        <taxon>Pleurodeles</taxon>
    </lineage>
</organism>
<reference evidence="2" key="1">
    <citation type="journal article" date="2022" name="bioRxiv">
        <title>Sequencing and chromosome-scale assembly of the giantPleurodeles waltlgenome.</title>
        <authorList>
            <person name="Brown T."/>
            <person name="Elewa A."/>
            <person name="Iarovenko S."/>
            <person name="Subramanian E."/>
            <person name="Araus A.J."/>
            <person name="Petzold A."/>
            <person name="Susuki M."/>
            <person name="Suzuki K.-i.T."/>
            <person name="Hayashi T."/>
            <person name="Toyoda A."/>
            <person name="Oliveira C."/>
            <person name="Osipova E."/>
            <person name="Leigh N.D."/>
            <person name="Simon A."/>
            <person name="Yun M.H."/>
        </authorList>
    </citation>
    <scope>NUCLEOTIDE SEQUENCE</scope>
    <source>
        <strain evidence="2">20211129_DDA</strain>
        <tissue evidence="2">Liver</tissue>
    </source>
</reference>
<comment type="caution">
    <text evidence="2">The sequence shown here is derived from an EMBL/GenBank/DDBJ whole genome shotgun (WGS) entry which is preliminary data.</text>
</comment>
<dbReference type="AlphaFoldDB" id="A0AAV7SRC9"/>
<sequence length="160" mass="17342">MRPSHWQRRASRWDSGRGQPEELGLFDNKGAFGASPSQSLEAQARCAGQRGPEWSARAPRHLPASVQSGASPDAQRQVQCVIQSEVQVPRSQCRVTAVPSAGLCQAVWCAHGKSGTEEPSIAPQTARHFPTTKASAVLRNSDVGSSISRHPLCYYRLPEV</sequence>
<feature type="region of interest" description="Disordered" evidence="1">
    <location>
        <begin position="1"/>
        <end position="56"/>
    </location>
</feature>
<keyword evidence="3" id="KW-1185">Reference proteome</keyword>
<feature type="compositionally biased region" description="Basic residues" evidence="1">
    <location>
        <begin position="1"/>
        <end position="10"/>
    </location>
</feature>
<name>A0AAV7SRC9_PLEWA</name>
<evidence type="ECO:0000313" key="2">
    <source>
        <dbReference type="EMBL" id="KAJ1166539.1"/>
    </source>
</evidence>
<dbReference type="Proteomes" id="UP001066276">
    <property type="component" value="Chromosome 4_2"/>
</dbReference>
<protein>
    <submittedName>
        <fullName evidence="2">Uncharacterized protein</fullName>
    </submittedName>
</protein>
<proteinExistence type="predicted"/>
<evidence type="ECO:0000313" key="3">
    <source>
        <dbReference type="Proteomes" id="UP001066276"/>
    </source>
</evidence>
<dbReference type="EMBL" id="JANPWB010000008">
    <property type="protein sequence ID" value="KAJ1166539.1"/>
    <property type="molecule type" value="Genomic_DNA"/>
</dbReference>